<evidence type="ECO:0000256" key="2">
    <source>
        <dbReference type="ARBA" id="ARBA00022980"/>
    </source>
</evidence>
<evidence type="ECO:0000313" key="6">
    <source>
        <dbReference type="EMBL" id="KAH0958679.1"/>
    </source>
</evidence>
<organism evidence="6 7">
    <name type="scientific">Hirsutella rhossiliensis</name>
    <dbReference type="NCBI Taxonomy" id="111463"/>
    <lineage>
        <taxon>Eukaryota</taxon>
        <taxon>Fungi</taxon>
        <taxon>Dikarya</taxon>
        <taxon>Ascomycota</taxon>
        <taxon>Pezizomycotina</taxon>
        <taxon>Sordariomycetes</taxon>
        <taxon>Hypocreomycetidae</taxon>
        <taxon>Hypocreales</taxon>
        <taxon>Ophiocordycipitaceae</taxon>
        <taxon>Hirsutella</taxon>
    </lineage>
</organism>
<dbReference type="InterPro" id="IPR036789">
    <property type="entry name" value="Ribosomal_uL6-like_a/b-dom_sf"/>
</dbReference>
<dbReference type="PROSITE" id="PS00525">
    <property type="entry name" value="RIBOSOMAL_L6_1"/>
    <property type="match status" value="1"/>
</dbReference>
<name>A0A9P8MQL7_9HYPO</name>
<dbReference type="PANTHER" id="PTHR11655:SF14">
    <property type="entry name" value="LARGE RIBOSOMAL SUBUNIT PROTEIN UL6M"/>
    <property type="match status" value="1"/>
</dbReference>
<dbReference type="AlphaFoldDB" id="A0A9P8MQL7"/>
<dbReference type="InterPro" id="IPR019906">
    <property type="entry name" value="Ribosomal_uL6_bac-type"/>
</dbReference>
<dbReference type="GO" id="GO:0003735">
    <property type="term" value="F:structural constituent of ribosome"/>
    <property type="evidence" value="ECO:0007669"/>
    <property type="project" value="InterPro"/>
</dbReference>
<feature type="domain" description="Large ribosomal subunit protein uL6 alpha-beta" evidence="5">
    <location>
        <begin position="159"/>
        <end position="240"/>
    </location>
</feature>
<keyword evidence="2 4" id="KW-0689">Ribosomal protein</keyword>
<dbReference type="InterPro" id="IPR020040">
    <property type="entry name" value="Ribosomal_uL6_a/b-dom"/>
</dbReference>
<dbReference type="OrthoDB" id="540873at2759"/>
<proteinExistence type="inferred from homology"/>
<comment type="similarity">
    <text evidence="1 4">Belongs to the universal ribosomal protein uL6 family.</text>
</comment>
<comment type="caution">
    <text evidence="6">The sequence shown here is derived from an EMBL/GenBank/DDBJ whole genome shotgun (WGS) entry which is preliminary data.</text>
</comment>
<evidence type="ECO:0000256" key="4">
    <source>
        <dbReference type="RuleBase" id="RU003869"/>
    </source>
</evidence>
<reference evidence="6" key="1">
    <citation type="submission" date="2021-09" db="EMBL/GenBank/DDBJ databases">
        <title>A high-quality genome of the endoparasitic fungus Hirsutella rhossiliensis with a comparison of Hirsutella genomes reveals transposable elements contributing to genome size variation.</title>
        <authorList>
            <person name="Lin R."/>
            <person name="Jiao Y."/>
            <person name="Sun X."/>
            <person name="Ling J."/>
            <person name="Xie B."/>
            <person name="Cheng X."/>
        </authorList>
    </citation>
    <scope>NUCLEOTIDE SEQUENCE</scope>
    <source>
        <strain evidence="6">HR02</strain>
    </source>
</reference>
<dbReference type="GO" id="GO:0019843">
    <property type="term" value="F:rRNA binding"/>
    <property type="evidence" value="ECO:0007669"/>
    <property type="project" value="InterPro"/>
</dbReference>
<protein>
    <submittedName>
        <fullName evidence="6">Ribosomal protein l6 domain-containing protein</fullName>
    </submittedName>
</protein>
<dbReference type="Proteomes" id="UP000824596">
    <property type="component" value="Unassembled WGS sequence"/>
</dbReference>
<evidence type="ECO:0000313" key="7">
    <source>
        <dbReference type="Proteomes" id="UP000824596"/>
    </source>
</evidence>
<evidence type="ECO:0000259" key="5">
    <source>
        <dbReference type="Pfam" id="PF00347"/>
    </source>
</evidence>
<keyword evidence="7" id="KW-1185">Reference proteome</keyword>
<sequence>MAAKFAPARGEALRHALRASPAVTLPGFLVPAWQGFARRQGQQFSTTTQQHSKLGRTPISIPPGVELIVGGTKTLKSMTSYRADVKKTITVKGPLATLELDVPDFVSLSQDIEDRKVVLSVEDADVRHQREMWGTTWSYLNNYVMGVSEGHTAILRLVGVGYRASVEQRGAKEEYPGQRFLCLKLGFTHPVEEGIPKGVTVTAVTPTRILLEGPDREAIMSFAGRVRLWRPPEPYKGKGIFINDQTIKLKQKKIK</sequence>
<dbReference type="GeneID" id="68359495"/>
<dbReference type="GO" id="GO:0005762">
    <property type="term" value="C:mitochondrial large ribosomal subunit"/>
    <property type="evidence" value="ECO:0007669"/>
    <property type="project" value="TreeGrafter"/>
</dbReference>
<dbReference type="GO" id="GO:0006412">
    <property type="term" value="P:translation"/>
    <property type="evidence" value="ECO:0007669"/>
    <property type="project" value="InterPro"/>
</dbReference>
<dbReference type="InterPro" id="IPR002358">
    <property type="entry name" value="Ribosomal_uL6_CS"/>
</dbReference>
<evidence type="ECO:0000256" key="1">
    <source>
        <dbReference type="ARBA" id="ARBA00009356"/>
    </source>
</evidence>
<dbReference type="Pfam" id="PF00347">
    <property type="entry name" value="Ribosomal_L6"/>
    <property type="match status" value="2"/>
</dbReference>
<dbReference type="RefSeq" id="XP_044716192.1">
    <property type="nucleotide sequence ID" value="XM_044868837.1"/>
</dbReference>
<keyword evidence="3 4" id="KW-0687">Ribonucleoprotein</keyword>
<evidence type="ECO:0000256" key="3">
    <source>
        <dbReference type="ARBA" id="ARBA00023274"/>
    </source>
</evidence>
<feature type="domain" description="Large ribosomal subunit protein uL6 alpha-beta" evidence="5">
    <location>
        <begin position="80"/>
        <end position="150"/>
    </location>
</feature>
<dbReference type="EMBL" id="JAIZPD010000015">
    <property type="protein sequence ID" value="KAH0958679.1"/>
    <property type="molecule type" value="Genomic_DNA"/>
</dbReference>
<dbReference type="PRINTS" id="PR00059">
    <property type="entry name" value="RIBOSOMALL6"/>
</dbReference>
<dbReference type="Gene3D" id="3.90.930.12">
    <property type="entry name" value="Ribosomal protein L6, alpha-beta domain"/>
    <property type="match status" value="2"/>
</dbReference>
<gene>
    <name evidence="6" type="ORF">HRG_10366</name>
</gene>
<accession>A0A9P8MQL7</accession>
<dbReference type="InterPro" id="IPR000702">
    <property type="entry name" value="Ribosomal_uL6-like"/>
</dbReference>
<dbReference type="SUPFAM" id="SSF56053">
    <property type="entry name" value="Ribosomal protein L6"/>
    <property type="match status" value="2"/>
</dbReference>
<dbReference type="PANTHER" id="PTHR11655">
    <property type="entry name" value="60S/50S RIBOSOMAL PROTEIN L6/L9"/>
    <property type="match status" value="1"/>
</dbReference>